<evidence type="ECO:0000313" key="4">
    <source>
        <dbReference type="Proteomes" id="UP000578112"/>
    </source>
</evidence>
<accession>A0A7W7I3L8</accession>
<dbReference type="InterPro" id="IPR050180">
    <property type="entry name" value="RNR_Ribonuclease"/>
</dbReference>
<dbReference type="EMBL" id="JACHNH010000001">
    <property type="protein sequence ID" value="MBB4765633.1"/>
    <property type="molecule type" value="Genomic_DNA"/>
</dbReference>
<comment type="caution">
    <text evidence="3">The sequence shown here is derived from an EMBL/GenBank/DDBJ whole genome shotgun (WGS) entry which is preliminary data.</text>
</comment>
<dbReference type="PANTHER" id="PTHR23355">
    <property type="entry name" value="RIBONUCLEASE"/>
    <property type="match status" value="1"/>
</dbReference>
<feature type="domain" description="RNB" evidence="2">
    <location>
        <begin position="45"/>
        <end position="363"/>
    </location>
</feature>
<dbReference type="Pfam" id="PF18614">
    <property type="entry name" value="RNase_II_C_S1"/>
    <property type="match status" value="1"/>
</dbReference>
<evidence type="ECO:0000259" key="2">
    <source>
        <dbReference type="SMART" id="SM00955"/>
    </source>
</evidence>
<dbReference type="Pfam" id="PF00773">
    <property type="entry name" value="RNB"/>
    <property type="match status" value="1"/>
</dbReference>
<dbReference type="InterPro" id="IPR001900">
    <property type="entry name" value="RNase_II/R"/>
</dbReference>
<reference evidence="3 4" key="1">
    <citation type="submission" date="2020-08" db="EMBL/GenBank/DDBJ databases">
        <title>Sequencing the genomes of 1000 actinobacteria strains.</title>
        <authorList>
            <person name="Klenk H.-P."/>
        </authorList>
    </citation>
    <scope>NUCLEOTIDE SEQUENCE [LARGE SCALE GENOMIC DNA]</scope>
    <source>
        <strain evidence="3 4">DSM 43149</strain>
    </source>
</reference>
<dbReference type="Proteomes" id="UP000578112">
    <property type="component" value="Unassembled WGS sequence"/>
</dbReference>
<dbReference type="InterPro" id="IPR012340">
    <property type="entry name" value="NA-bd_OB-fold"/>
</dbReference>
<evidence type="ECO:0000256" key="1">
    <source>
        <dbReference type="SAM" id="MobiDB-lite"/>
    </source>
</evidence>
<dbReference type="RefSeq" id="WP_184996660.1">
    <property type="nucleotide sequence ID" value="NZ_BOMK01000022.1"/>
</dbReference>
<gene>
    <name evidence="3" type="ORF">BJ971_006189</name>
</gene>
<dbReference type="GO" id="GO:0003723">
    <property type="term" value="F:RNA binding"/>
    <property type="evidence" value="ECO:0007669"/>
    <property type="project" value="InterPro"/>
</dbReference>
<dbReference type="AlphaFoldDB" id="A0A7W7I3L8"/>
<sequence>MPINRVLAPSIDFSVLRRELELPGEFPSDAMREAREAASATALPPTDRTDIPFVTVDPATSRDLDQAMALSRTAAGGYRVRYAIADVASYVRPGGPLEAETWARGQTIYLPDGKIPLHPPLLSEDAVSLLPGVDRAAVLWTIDVDSDGAITGIALERARVRSRAKLDYAGLQATVDAGTAPESIALLPELGSLLARRAADRGAVSLPLPEQDVEPDGDGWRLVLRAPFDVEEHNAQISLLTGMAAAQLMIEGGIGLLRTMPAPRPEAVVRLRAAAGSLGVAWPEGDSVGAVVASVDPASPRGAAFLNQAADLLRGAAYTAFDGERPAETGHGGVGAPYAHVTAPLRRLADRYAAEVCLALHEERPVPQWAREALPRLPRSMATTDRLASAADRAAVALAEAVLLAHRVGETFEAGVLDIDAPPKPAAQPETAQPEAGERQNRRPRGGTVAIDDPAVQARCLGELPLGERIRVRLTEADPITRSVLFERV</sequence>
<feature type="region of interest" description="Disordered" evidence="1">
    <location>
        <begin position="419"/>
        <end position="451"/>
    </location>
</feature>
<dbReference type="GO" id="GO:0006402">
    <property type="term" value="P:mRNA catabolic process"/>
    <property type="evidence" value="ECO:0007669"/>
    <property type="project" value="TreeGrafter"/>
</dbReference>
<dbReference type="PANTHER" id="PTHR23355:SF9">
    <property type="entry name" value="DIS3-LIKE EXONUCLEASE 2"/>
    <property type="match status" value="1"/>
</dbReference>
<evidence type="ECO:0000313" key="3">
    <source>
        <dbReference type="EMBL" id="MBB4765633.1"/>
    </source>
</evidence>
<dbReference type="GO" id="GO:0004540">
    <property type="term" value="F:RNA nuclease activity"/>
    <property type="evidence" value="ECO:0007669"/>
    <property type="project" value="InterPro"/>
</dbReference>
<organism evidence="3 4">
    <name type="scientific">Actinoplanes digitatis</name>
    <dbReference type="NCBI Taxonomy" id="1868"/>
    <lineage>
        <taxon>Bacteria</taxon>
        <taxon>Bacillati</taxon>
        <taxon>Actinomycetota</taxon>
        <taxon>Actinomycetes</taxon>
        <taxon>Micromonosporales</taxon>
        <taxon>Micromonosporaceae</taxon>
        <taxon>Actinoplanes</taxon>
    </lineage>
</organism>
<keyword evidence="4" id="KW-1185">Reference proteome</keyword>
<dbReference type="SMART" id="SM00955">
    <property type="entry name" value="RNB"/>
    <property type="match status" value="1"/>
</dbReference>
<protein>
    <submittedName>
        <fullName evidence="3">Exoribonuclease R</fullName>
    </submittedName>
</protein>
<dbReference type="InterPro" id="IPR040596">
    <property type="entry name" value="RNase_II_C_S1"/>
</dbReference>
<dbReference type="SUPFAM" id="SSF50249">
    <property type="entry name" value="Nucleic acid-binding proteins"/>
    <property type="match status" value="1"/>
</dbReference>
<name>A0A7W7I3L8_9ACTN</name>
<proteinExistence type="predicted"/>